<dbReference type="Proteomes" id="UP001165064">
    <property type="component" value="Unassembled WGS sequence"/>
</dbReference>
<comment type="caution">
    <text evidence="1">The sequence shown here is derived from an EMBL/GenBank/DDBJ whole genome shotgun (WGS) entry which is preliminary data.</text>
</comment>
<protein>
    <submittedName>
        <fullName evidence="1">Unnamed protein product</fullName>
    </submittedName>
</protein>
<sequence>MKTMKPQMHLSLSRQGSIKDVPSSGRMTPTGYMTPVHAMTPTSYQFQTPAYNFAGRSNSITSFQSDYSYSGGDAMMADCTQVSSINSSIYTPECDTTPSYDHDFTQRFDDILISIYHGYLNKPNITPFNPSYPPSGIVSKISKQMYQKLLKDRSLQLDKNFKRNEDLMSDSKQAYCLALIRRRLLELCNMDALPSTPSSSRSNSMNGNTMPGTPQYNNQMSMGGPKPSWLHQNPMYSATRLSSTDSLVDTVQFSANGPMQPQQLHQHQLQPLMQLQQQQPVQHSHHHHHQSPTHHHQSPSHNQAPYFPSYDSMITPPSSQGSPYNKLTQLQAPSSPALGDASQFHFHNGANKYKPAKLQPSIP</sequence>
<name>A0ACB5SXK3_AMBMO</name>
<organism evidence="1 2">
    <name type="scientific">Ambrosiozyma monospora</name>
    <name type="common">Yeast</name>
    <name type="synonym">Endomycopsis monosporus</name>
    <dbReference type="NCBI Taxonomy" id="43982"/>
    <lineage>
        <taxon>Eukaryota</taxon>
        <taxon>Fungi</taxon>
        <taxon>Dikarya</taxon>
        <taxon>Ascomycota</taxon>
        <taxon>Saccharomycotina</taxon>
        <taxon>Pichiomycetes</taxon>
        <taxon>Pichiales</taxon>
        <taxon>Pichiaceae</taxon>
        <taxon>Ambrosiozyma</taxon>
    </lineage>
</organism>
<dbReference type="EMBL" id="BSXS01001006">
    <property type="protein sequence ID" value="GME74733.1"/>
    <property type="molecule type" value="Genomic_DNA"/>
</dbReference>
<gene>
    <name evidence="1" type="ORF">Amon02_000187400</name>
</gene>
<keyword evidence="2" id="KW-1185">Reference proteome</keyword>
<evidence type="ECO:0000313" key="1">
    <source>
        <dbReference type="EMBL" id="GME74733.1"/>
    </source>
</evidence>
<reference evidence="1" key="1">
    <citation type="submission" date="2023-04" db="EMBL/GenBank/DDBJ databases">
        <title>Ambrosiozyma monospora NBRC 10751.</title>
        <authorList>
            <person name="Ichikawa N."/>
            <person name="Sato H."/>
            <person name="Tonouchi N."/>
        </authorList>
    </citation>
    <scope>NUCLEOTIDE SEQUENCE</scope>
    <source>
        <strain evidence="1">NBRC 10751</strain>
    </source>
</reference>
<evidence type="ECO:0000313" key="2">
    <source>
        <dbReference type="Proteomes" id="UP001165064"/>
    </source>
</evidence>
<accession>A0ACB5SXK3</accession>
<proteinExistence type="predicted"/>